<dbReference type="Proteomes" id="UP000076394">
    <property type="component" value="Chromosome"/>
</dbReference>
<accession>A0A142VAE8</accession>
<comment type="pathway">
    <text evidence="6">Amino-acid biosynthesis; L-leucine biosynthesis; L-leucine from 3-methyl-2-oxobutanoate: step 2/4.</text>
</comment>
<dbReference type="InterPro" id="IPR050067">
    <property type="entry name" value="IPM_dehydratase_rel_enz"/>
</dbReference>
<dbReference type="InterPro" id="IPR001030">
    <property type="entry name" value="Acoase/IPM_deHydtase_lsu_aba"/>
</dbReference>
<dbReference type="PANTHER" id="PTHR43822:SF2">
    <property type="entry name" value="HOMOACONITASE, MITOCHONDRIAL"/>
    <property type="match status" value="1"/>
</dbReference>
<sequence length="417" mass="44244">MGKTLAEKILSLKSGSDASAGDIVVSMVDLAFVQDTTGPLTVREFWDNGFTKLANPSRTALFLDHAAPSPQRQLSTDHILLRKFARDTGALIFDVGEGVCHQLVAEKLARPGDVIVGADSHTVTAGGLCAFATGMGSSDIAVAFALGKTWFRVPETIKVVVSGRFKHGLYAKDLILHLIGLIGADGATYKALEFSGNVVNNMTVAERLTIANMAVEAGAKVGLFPSDRQTLEYLCSVGREADYQPLAADVDAVYERVIEIDATALEPTISKPHTVDNTATARELKGTKLDQVFIGTCTGGRLDDLAVAAAIFKNRKRHPQTRLIVTPASQKIYLEAIRLGYIEILVQAGANIMPPGCGACLGVHQGVLGDGEVCLSTANRNFKGRMGNPEGFIYLSSAATAAASAIKGEISDPREVM</sequence>
<dbReference type="GO" id="GO:0046872">
    <property type="term" value="F:metal ion binding"/>
    <property type="evidence" value="ECO:0007669"/>
    <property type="project" value="UniProtKB-KW"/>
</dbReference>
<comment type="function">
    <text evidence="6">Catalyzes the isomerization between 2-isopropylmalate and 3-isopropylmalate, via the formation of 2-isopropylmaleate.</text>
</comment>
<dbReference type="Gene3D" id="3.30.499.10">
    <property type="entry name" value="Aconitase, domain 3"/>
    <property type="match status" value="2"/>
</dbReference>
<keyword evidence="6" id="KW-0432">Leucine biosynthesis</keyword>
<dbReference type="AlphaFoldDB" id="A0A142VAE8"/>
<dbReference type="RefSeq" id="WP_062900237.1">
    <property type="nucleotide sequence ID" value="NZ_CP011127.1"/>
</dbReference>
<evidence type="ECO:0000256" key="3">
    <source>
        <dbReference type="ARBA" id="ARBA00023004"/>
    </source>
</evidence>
<dbReference type="UniPathway" id="UPA00048">
    <property type="reaction ID" value="UER00071"/>
</dbReference>
<evidence type="ECO:0000256" key="2">
    <source>
        <dbReference type="ARBA" id="ARBA00022723"/>
    </source>
</evidence>
<comment type="similarity">
    <text evidence="6">Belongs to the aconitase/IPM isomerase family. LeuC type 2 subfamily.</text>
</comment>
<proteinExistence type="inferred from homology"/>
<dbReference type="PROSITE" id="PS01244">
    <property type="entry name" value="ACONITASE_2"/>
    <property type="match status" value="1"/>
</dbReference>
<dbReference type="CDD" id="cd01583">
    <property type="entry name" value="IPMI"/>
    <property type="match status" value="1"/>
</dbReference>
<evidence type="ECO:0000256" key="1">
    <source>
        <dbReference type="ARBA" id="ARBA00022485"/>
    </source>
</evidence>
<dbReference type="InterPro" id="IPR011826">
    <property type="entry name" value="HAcnase/IPMdehydase_lsu_prok"/>
</dbReference>
<dbReference type="PANTHER" id="PTHR43822">
    <property type="entry name" value="HOMOACONITASE, MITOCHONDRIAL-RELATED"/>
    <property type="match status" value="1"/>
</dbReference>
<evidence type="ECO:0000313" key="8">
    <source>
        <dbReference type="EMBL" id="AMU86215.1"/>
    </source>
</evidence>
<dbReference type="Pfam" id="PF00330">
    <property type="entry name" value="Aconitase"/>
    <property type="match status" value="2"/>
</dbReference>
<dbReference type="NCBIfam" id="NF001614">
    <property type="entry name" value="PRK00402.1"/>
    <property type="match status" value="1"/>
</dbReference>
<feature type="binding site" evidence="6">
    <location>
        <position position="297"/>
    </location>
    <ligand>
        <name>[4Fe-4S] cluster</name>
        <dbReference type="ChEBI" id="CHEBI:49883"/>
    </ligand>
</feature>
<comment type="subunit">
    <text evidence="6">Heterodimer of LeuC and LeuD.</text>
</comment>
<dbReference type="PRINTS" id="PR00415">
    <property type="entry name" value="ACONITASE"/>
</dbReference>
<dbReference type="InterPro" id="IPR015931">
    <property type="entry name" value="Acnase/IPM_dHydase_lsu_aba_1/3"/>
</dbReference>
<dbReference type="GO" id="GO:0009098">
    <property type="term" value="P:L-leucine biosynthetic process"/>
    <property type="evidence" value="ECO:0007669"/>
    <property type="project" value="UniProtKB-UniRule"/>
</dbReference>
<dbReference type="OrthoDB" id="9802769at2"/>
<dbReference type="EMBL" id="CP011127">
    <property type="protein sequence ID" value="AMU86215.1"/>
    <property type="molecule type" value="Genomic_DNA"/>
</dbReference>
<dbReference type="InterPro" id="IPR033941">
    <property type="entry name" value="IPMI_cat"/>
</dbReference>
<dbReference type="PATRIC" id="fig|61435.8.peg.388"/>
<evidence type="ECO:0000256" key="6">
    <source>
        <dbReference type="HAMAP-Rule" id="MF_01027"/>
    </source>
</evidence>
<dbReference type="InterPro" id="IPR036008">
    <property type="entry name" value="Aconitase_4Fe-4S_dom"/>
</dbReference>
<feature type="domain" description="Aconitase/3-isopropylmalate dehydratase large subunit alpha/beta/alpha" evidence="7">
    <location>
        <begin position="20"/>
        <end position="279"/>
    </location>
</feature>
<gene>
    <name evidence="6" type="primary">leuC</name>
    <name evidence="8" type="ORF">Dm11a5_0389</name>
</gene>
<dbReference type="HAMAP" id="MF_01027">
    <property type="entry name" value="LeuC_type2"/>
    <property type="match status" value="1"/>
</dbReference>
<protein>
    <recommendedName>
        <fullName evidence="6">3-isopropylmalate dehydratase large subunit</fullName>
        <ecNumber evidence="6">4.2.1.33</ecNumber>
    </recommendedName>
    <alternativeName>
        <fullName evidence="6">Alpha-IPM isomerase</fullName>
        <shortName evidence="6">IPMI</shortName>
    </alternativeName>
    <alternativeName>
        <fullName evidence="6">Isopropylmalate isomerase</fullName>
    </alternativeName>
</protein>
<evidence type="ECO:0000256" key="4">
    <source>
        <dbReference type="ARBA" id="ARBA00023014"/>
    </source>
</evidence>
<dbReference type="SUPFAM" id="SSF53732">
    <property type="entry name" value="Aconitase iron-sulfur domain"/>
    <property type="match status" value="1"/>
</dbReference>
<dbReference type="EC" id="4.2.1.33" evidence="6"/>
<name>A0A142VAE8_9CHLR</name>
<feature type="binding site" evidence="6">
    <location>
        <position position="360"/>
    </location>
    <ligand>
        <name>[4Fe-4S] cluster</name>
        <dbReference type="ChEBI" id="CHEBI:49883"/>
    </ligand>
</feature>
<keyword evidence="6" id="KW-0100">Branched-chain amino acid biosynthesis</keyword>
<evidence type="ECO:0000256" key="5">
    <source>
        <dbReference type="ARBA" id="ARBA00023239"/>
    </source>
</evidence>
<keyword evidence="3 6" id="KW-0408">Iron</keyword>
<dbReference type="GO" id="GO:0003861">
    <property type="term" value="F:3-isopropylmalate dehydratase activity"/>
    <property type="evidence" value="ECO:0007669"/>
    <property type="project" value="UniProtKB-UniRule"/>
</dbReference>
<dbReference type="NCBIfam" id="TIGR02086">
    <property type="entry name" value="IPMI_arch"/>
    <property type="match status" value="1"/>
</dbReference>
<keyword evidence="1 6" id="KW-0004">4Fe-4S</keyword>
<evidence type="ECO:0000313" key="9">
    <source>
        <dbReference type="Proteomes" id="UP000076394"/>
    </source>
</evidence>
<dbReference type="GO" id="GO:0051539">
    <property type="term" value="F:4 iron, 4 sulfur cluster binding"/>
    <property type="evidence" value="ECO:0007669"/>
    <property type="project" value="UniProtKB-KW"/>
</dbReference>
<keyword evidence="2 6" id="KW-0479">Metal-binding</keyword>
<keyword evidence="4 6" id="KW-0411">Iron-sulfur</keyword>
<dbReference type="NCBIfam" id="TIGR01343">
    <property type="entry name" value="hacA_fam"/>
    <property type="match status" value="1"/>
</dbReference>
<keyword evidence="6" id="KW-0028">Amino-acid biosynthesis</keyword>
<feature type="binding site" evidence="6">
    <location>
        <position position="357"/>
    </location>
    <ligand>
        <name>[4Fe-4S] cluster</name>
        <dbReference type="ChEBI" id="CHEBI:49883"/>
    </ligand>
</feature>
<organism evidence="8 9">
    <name type="scientific">Dehalococcoides mccartyi</name>
    <dbReference type="NCBI Taxonomy" id="61435"/>
    <lineage>
        <taxon>Bacteria</taxon>
        <taxon>Bacillati</taxon>
        <taxon>Chloroflexota</taxon>
        <taxon>Dehalococcoidia</taxon>
        <taxon>Dehalococcoidales</taxon>
        <taxon>Dehalococcoidaceae</taxon>
        <taxon>Dehalococcoides</taxon>
    </lineage>
</organism>
<dbReference type="InterPro" id="IPR006251">
    <property type="entry name" value="Homoacnase/IPMdehydase_lsu"/>
</dbReference>
<feature type="domain" description="Aconitase/3-isopropylmalate dehydratase large subunit alpha/beta/alpha" evidence="7">
    <location>
        <begin position="280"/>
        <end position="408"/>
    </location>
</feature>
<comment type="cofactor">
    <cofactor evidence="6">
        <name>[4Fe-4S] cluster</name>
        <dbReference type="ChEBI" id="CHEBI:49883"/>
    </cofactor>
    <text evidence="6">Binds 1 [4Fe-4S] cluster per subunit.</text>
</comment>
<comment type="catalytic activity">
    <reaction evidence="6">
        <text>(2R,3S)-3-isopropylmalate = (2S)-2-isopropylmalate</text>
        <dbReference type="Rhea" id="RHEA:32287"/>
        <dbReference type="ChEBI" id="CHEBI:1178"/>
        <dbReference type="ChEBI" id="CHEBI:35121"/>
        <dbReference type="EC" id="4.2.1.33"/>
    </reaction>
</comment>
<evidence type="ECO:0000259" key="7">
    <source>
        <dbReference type="Pfam" id="PF00330"/>
    </source>
</evidence>
<reference evidence="8 9" key="1">
    <citation type="submission" date="2015-03" db="EMBL/GenBank/DDBJ databases">
        <title>Genomic characterization of Dehalococcoides mccartyi strain 11a5, an unusal plasmid-containing chloroethene dechlorinator.</title>
        <authorList>
            <person name="Zhao S."/>
            <person name="Ding C."/>
            <person name="He J."/>
        </authorList>
    </citation>
    <scope>NUCLEOTIDE SEQUENCE [LARGE SCALE GENOMIC DNA]</scope>
    <source>
        <strain evidence="8 9">11a5</strain>
    </source>
</reference>
<keyword evidence="5 6" id="KW-0456">Lyase</keyword>
<dbReference type="InterPro" id="IPR018136">
    <property type="entry name" value="Aconitase_4Fe-4S_BS"/>
</dbReference>